<organism evidence="4 5">
    <name type="scientific">Saccharothrix ecbatanensis</name>
    <dbReference type="NCBI Taxonomy" id="1105145"/>
    <lineage>
        <taxon>Bacteria</taxon>
        <taxon>Bacillati</taxon>
        <taxon>Actinomycetota</taxon>
        <taxon>Actinomycetes</taxon>
        <taxon>Pseudonocardiales</taxon>
        <taxon>Pseudonocardiaceae</taxon>
        <taxon>Saccharothrix</taxon>
    </lineage>
</organism>
<keyword evidence="1 2" id="KW-0238">DNA-binding</keyword>
<dbReference type="Pfam" id="PF00440">
    <property type="entry name" value="TetR_N"/>
    <property type="match status" value="1"/>
</dbReference>
<evidence type="ECO:0000259" key="3">
    <source>
        <dbReference type="PROSITE" id="PS50977"/>
    </source>
</evidence>
<dbReference type="GO" id="GO:0000976">
    <property type="term" value="F:transcription cis-regulatory region binding"/>
    <property type="evidence" value="ECO:0007669"/>
    <property type="project" value="TreeGrafter"/>
</dbReference>
<evidence type="ECO:0000256" key="2">
    <source>
        <dbReference type="PROSITE-ProRule" id="PRU00335"/>
    </source>
</evidence>
<comment type="caution">
    <text evidence="4">The sequence shown here is derived from an EMBL/GenBank/DDBJ whole genome shotgun (WGS) entry which is preliminary data.</text>
</comment>
<dbReference type="EMBL" id="JACHMO010000001">
    <property type="protein sequence ID" value="MBB5806926.1"/>
    <property type="molecule type" value="Genomic_DNA"/>
</dbReference>
<dbReference type="PANTHER" id="PTHR30055:SF209">
    <property type="entry name" value="POSSIBLE TRANSCRIPTIONAL REGULATORY PROTEIN (PROBABLY TETR-FAMILY)"/>
    <property type="match status" value="1"/>
</dbReference>
<accession>A0A7W9HRL8</accession>
<dbReference type="SUPFAM" id="SSF46689">
    <property type="entry name" value="Homeodomain-like"/>
    <property type="match status" value="1"/>
</dbReference>
<dbReference type="RefSeq" id="WP_184926846.1">
    <property type="nucleotide sequence ID" value="NZ_JACHMO010000001.1"/>
</dbReference>
<dbReference type="InterPro" id="IPR050109">
    <property type="entry name" value="HTH-type_TetR-like_transc_reg"/>
</dbReference>
<keyword evidence="5" id="KW-1185">Reference proteome</keyword>
<sequence>MPPSPARNRRADAQRSRAAILDAAVRLLNANPDAGVEAIATAAGVTRQTVYAHFPSRERLLAAVVDHVTEEAIEAMDAADLDTGPAADALLRLVEAGLRTVWRYPVLLRAIASLPVSPETDHERHAPVADRVGRVIRRGQGTGEFDAGLSAGWLVAVTVKLGHAASEEVEAGGMSYEDATKALRTSLLRVLGTP</sequence>
<dbReference type="Proteomes" id="UP000552097">
    <property type="component" value="Unassembled WGS sequence"/>
</dbReference>
<feature type="DNA-binding region" description="H-T-H motif" evidence="2">
    <location>
        <begin position="35"/>
        <end position="54"/>
    </location>
</feature>
<dbReference type="InterPro" id="IPR009057">
    <property type="entry name" value="Homeodomain-like_sf"/>
</dbReference>
<dbReference type="PANTHER" id="PTHR30055">
    <property type="entry name" value="HTH-TYPE TRANSCRIPTIONAL REGULATOR RUTR"/>
    <property type="match status" value="1"/>
</dbReference>
<name>A0A7W9HRL8_9PSEU</name>
<dbReference type="PROSITE" id="PS50977">
    <property type="entry name" value="HTH_TETR_2"/>
    <property type="match status" value="1"/>
</dbReference>
<evidence type="ECO:0000313" key="5">
    <source>
        <dbReference type="Proteomes" id="UP000552097"/>
    </source>
</evidence>
<dbReference type="AlphaFoldDB" id="A0A7W9HRL8"/>
<protein>
    <submittedName>
        <fullName evidence="4">AcrR family transcriptional regulator</fullName>
    </submittedName>
</protein>
<feature type="domain" description="HTH tetR-type" evidence="3">
    <location>
        <begin position="14"/>
        <end position="72"/>
    </location>
</feature>
<dbReference type="InterPro" id="IPR036271">
    <property type="entry name" value="Tet_transcr_reg_TetR-rel_C_sf"/>
</dbReference>
<dbReference type="InterPro" id="IPR001647">
    <property type="entry name" value="HTH_TetR"/>
</dbReference>
<proteinExistence type="predicted"/>
<reference evidence="4 5" key="1">
    <citation type="submission" date="2020-08" db="EMBL/GenBank/DDBJ databases">
        <title>Sequencing the genomes of 1000 actinobacteria strains.</title>
        <authorList>
            <person name="Klenk H.-P."/>
        </authorList>
    </citation>
    <scope>NUCLEOTIDE SEQUENCE [LARGE SCALE GENOMIC DNA]</scope>
    <source>
        <strain evidence="4 5">DSM 45486</strain>
    </source>
</reference>
<dbReference type="GO" id="GO:0003700">
    <property type="term" value="F:DNA-binding transcription factor activity"/>
    <property type="evidence" value="ECO:0007669"/>
    <property type="project" value="TreeGrafter"/>
</dbReference>
<dbReference type="SUPFAM" id="SSF48498">
    <property type="entry name" value="Tetracyclin repressor-like, C-terminal domain"/>
    <property type="match status" value="1"/>
</dbReference>
<gene>
    <name evidence="4" type="ORF">F4560_006694</name>
</gene>
<evidence type="ECO:0000256" key="1">
    <source>
        <dbReference type="ARBA" id="ARBA00023125"/>
    </source>
</evidence>
<evidence type="ECO:0000313" key="4">
    <source>
        <dbReference type="EMBL" id="MBB5806926.1"/>
    </source>
</evidence>
<dbReference type="Gene3D" id="1.10.357.10">
    <property type="entry name" value="Tetracycline Repressor, domain 2"/>
    <property type="match status" value="1"/>
</dbReference>